<evidence type="ECO:0000313" key="2">
    <source>
        <dbReference type="Proteomes" id="UP000789342"/>
    </source>
</evidence>
<organism evidence="1 2">
    <name type="scientific">Acaulospora morrowiae</name>
    <dbReference type="NCBI Taxonomy" id="94023"/>
    <lineage>
        <taxon>Eukaryota</taxon>
        <taxon>Fungi</taxon>
        <taxon>Fungi incertae sedis</taxon>
        <taxon>Mucoromycota</taxon>
        <taxon>Glomeromycotina</taxon>
        <taxon>Glomeromycetes</taxon>
        <taxon>Diversisporales</taxon>
        <taxon>Acaulosporaceae</taxon>
        <taxon>Acaulospora</taxon>
    </lineage>
</organism>
<gene>
    <name evidence="1" type="ORF">AMORRO_LOCUS5220</name>
</gene>
<evidence type="ECO:0000313" key="1">
    <source>
        <dbReference type="EMBL" id="CAG8543086.1"/>
    </source>
</evidence>
<name>A0A9N9AUL0_9GLOM</name>
<sequence>SWSQIIEELIVNESKEFTRTYRSETTRELPTNVNTRPIPTNIYIYIDDSNAEIETSGQKNNMEKE</sequence>
<proteinExistence type="predicted"/>
<protein>
    <submittedName>
        <fullName evidence="1">7215_t:CDS:1</fullName>
    </submittedName>
</protein>
<comment type="caution">
    <text evidence="1">The sequence shown here is derived from an EMBL/GenBank/DDBJ whole genome shotgun (WGS) entry which is preliminary data.</text>
</comment>
<accession>A0A9N9AUL0</accession>
<reference evidence="1" key="1">
    <citation type="submission" date="2021-06" db="EMBL/GenBank/DDBJ databases">
        <authorList>
            <person name="Kallberg Y."/>
            <person name="Tangrot J."/>
            <person name="Rosling A."/>
        </authorList>
    </citation>
    <scope>NUCLEOTIDE SEQUENCE</scope>
    <source>
        <strain evidence="1">CL551</strain>
    </source>
</reference>
<dbReference type="AlphaFoldDB" id="A0A9N9AUL0"/>
<feature type="non-terminal residue" evidence="1">
    <location>
        <position position="1"/>
    </location>
</feature>
<dbReference type="EMBL" id="CAJVPV010003094">
    <property type="protein sequence ID" value="CAG8543086.1"/>
    <property type="molecule type" value="Genomic_DNA"/>
</dbReference>
<keyword evidence="2" id="KW-1185">Reference proteome</keyword>
<dbReference type="Proteomes" id="UP000789342">
    <property type="component" value="Unassembled WGS sequence"/>
</dbReference>